<name>A0ABS7B2Q6_9ACTN</name>
<feature type="region of interest" description="Disordered" evidence="1">
    <location>
        <begin position="105"/>
        <end position="134"/>
    </location>
</feature>
<comment type="caution">
    <text evidence="2">The sequence shown here is derived from an EMBL/GenBank/DDBJ whole genome shotgun (WGS) entry which is preliminary data.</text>
</comment>
<dbReference type="InterPro" id="IPR045392">
    <property type="entry name" value="DUF6519"/>
</dbReference>
<evidence type="ECO:0000313" key="3">
    <source>
        <dbReference type="Proteomes" id="UP001519863"/>
    </source>
</evidence>
<keyword evidence="3" id="KW-1185">Reference proteome</keyword>
<gene>
    <name evidence="2" type="ORF">KZ829_15510</name>
</gene>
<dbReference type="Proteomes" id="UP001519863">
    <property type="component" value="Unassembled WGS sequence"/>
</dbReference>
<proteinExistence type="predicted"/>
<dbReference type="Pfam" id="PF20129">
    <property type="entry name" value="DUF6519"/>
    <property type="match status" value="2"/>
</dbReference>
<sequence length="483" mass="53006">MHADLSRDTFRAGRNYSMVLAQQGRVQLDADLNEQAAIQNHRLRTVVADLIGPDGGPRDDAGFAITHVPGEGGALDDLTIGEGRYYVDGVLIDATRPVPAIAVPDEGAPREPEDPRPWTWFTQPDGFRDQERTGDRLPGAYPYLVYLKVWERAVTAVEEPSLREVALGPAMPDTAARIRVVWQVHTVPEAELGLSGDPDPGTVRAALADWASRDDEPRLAARARRPEDTTDDPCLIRPEARFRGRENQLYRVEIHDAGPAAGATFKWSRENGSVVFAVHDVDGAWVELDTVDKVQLSAGEWVEVVDTAYTSRHEPLPLLRVEEVDLPAGRVRLSAEPAAGVGRRPELRPYLRRWDHTAGTPEGVIRVEEGRWLTLEDGVEVYFAAGDFAYATGDSWLIPARTATGDVEWPRDRAGRPLLAEPSGGTVAHAPLAWVTGPGEQTDLRLLFDPLARAVRPAAEEGATKAARPAAKRRTRRTTGDSR</sequence>
<dbReference type="RefSeq" id="WP_220144597.1">
    <property type="nucleotide sequence ID" value="NZ_JAHXZI010000007.1"/>
</dbReference>
<protein>
    <submittedName>
        <fullName evidence="2">Uncharacterized protein</fullName>
    </submittedName>
</protein>
<feature type="compositionally biased region" description="Basic and acidic residues" evidence="1">
    <location>
        <begin position="107"/>
        <end position="116"/>
    </location>
</feature>
<reference evidence="2 3" key="1">
    <citation type="journal article" date="2013" name="Antonie Van Leeuwenhoek">
        <title>Actinoplanes hulinensis sp. nov., a novel actinomycete isolated from soybean root (Glycine max (L.) Merr).</title>
        <authorList>
            <person name="Shen Y."/>
            <person name="Liu C."/>
            <person name="Wang X."/>
            <person name="Zhao J."/>
            <person name="Jia F."/>
            <person name="Zhang Y."/>
            <person name="Wang L."/>
            <person name="Yang D."/>
            <person name="Xiang W."/>
        </authorList>
    </citation>
    <scope>NUCLEOTIDE SEQUENCE [LARGE SCALE GENOMIC DNA]</scope>
    <source>
        <strain evidence="2 3">NEAU-M9</strain>
    </source>
</reference>
<feature type="region of interest" description="Disordered" evidence="1">
    <location>
        <begin position="457"/>
        <end position="483"/>
    </location>
</feature>
<accession>A0ABS7B2Q6</accession>
<dbReference type="EMBL" id="JAHXZI010000007">
    <property type="protein sequence ID" value="MBW6435147.1"/>
    <property type="molecule type" value="Genomic_DNA"/>
</dbReference>
<evidence type="ECO:0000313" key="2">
    <source>
        <dbReference type="EMBL" id="MBW6435147.1"/>
    </source>
</evidence>
<evidence type="ECO:0000256" key="1">
    <source>
        <dbReference type="SAM" id="MobiDB-lite"/>
    </source>
</evidence>
<organism evidence="2 3">
    <name type="scientific">Actinoplanes hulinensis</name>
    <dbReference type="NCBI Taxonomy" id="1144547"/>
    <lineage>
        <taxon>Bacteria</taxon>
        <taxon>Bacillati</taxon>
        <taxon>Actinomycetota</taxon>
        <taxon>Actinomycetes</taxon>
        <taxon>Micromonosporales</taxon>
        <taxon>Micromonosporaceae</taxon>
        <taxon>Actinoplanes</taxon>
    </lineage>
</organism>